<dbReference type="InterPro" id="IPR011990">
    <property type="entry name" value="TPR-like_helical_dom_sf"/>
</dbReference>
<dbReference type="InParanoid" id="A0A409YY75"/>
<dbReference type="AlphaFoldDB" id="A0A409YY75"/>
<dbReference type="OrthoDB" id="9991317at2759"/>
<gene>
    <name evidence="2" type="ORF">CVT24_002649</name>
</gene>
<keyword evidence="3" id="KW-1185">Reference proteome</keyword>
<feature type="region of interest" description="Disordered" evidence="1">
    <location>
        <begin position="1"/>
        <end position="20"/>
    </location>
</feature>
<protein>
    <submittedName>
        <fullName evidence="2">Uncharacterized protein</fullName>
    </submittedName>
</protein>
<evidence type="ECO:0000313" key="3">
    <source>
        <dbReference type="Proteomes" id="UP000284842"/>
    </source>
</evidence>
<proteinExistence type="predicted"/>
<name>A0A409YY75_9AGAR</name>
<sequence>MMAELAESPIASPTTRDNSSLEEIKQRLDAHVSEVSILRDNEYCNKADFLDNLSQDTVDLISNISKSERSVYQAEFCSRKGEEELMTAVSSGSSSALDNAIAWGALAVKYMQPNVPERGIILSMFGRTLRYRWRLTQNDAHLDDTIYYFTKTVEMEREEEPNRALHLDDLGIMLLERYTKHHDEKDFEAAMLVFKQAAGLPHSGKPLFLSHQARLLKAKAMHAPQICEMLLGESLEMHYQALHSVTPQFRGSLQNIYLHLVDTFVAVYTSRGSSVPKQLDADAQEHLREAKENWRFYHELAVALLDRYRKQHGRPDLETSFTFLQEALSRMSKTGANTATIDALMAEVLEKMAIFDGSLSELAEAIRFAEKAVNATHSTDSAIANRMSTLCFLHQRIFDLNADTQALTKSIEIAQRALSLPGCANTKWMFYQRLGISYGYRFKANRGPADLEEAISSFESALKENLLPFDKMNTHQEYARALSFAYPFTQKAEHIDAAIYHNDSALALTTEDMPAIVSCYEAFSIIYMNKYEVTGDVADIHKATSYALQAVSYIDHFPSRKHEKSRYFTCLGNAFYAQYDTADQTADLNQAIFYYDQSVRHTILGDARYFIRMGSLCRALLRKFFATKSVEHFNTVKDHIQEALAMTNPIPSVSDSAFLHDILGTGYLYAYYMAQDSAVPNIHAIHCAIEQFQASIATNCGIPSVINPPMINLLNASIAKYSVTKSDEDLVQTAGRILQYMPILQSSLTKHELVFLVRKVAEFCTLFYNSKKINQFGLFATFLHTSVAMEQSMVSHIRLDSAVEAATLSYQTLSTVKPEGAAQLIKYAAELLPTTILVATSRADQLRSLRRLSMLPSLGLSFYLVAKNSATEALHIYEQTRSLVWNRFLDLKTDLGDLEEKHPDLAARLKLIRTKLDQGPTQNVIASETTGRARLEKTQLAHEYDAVINTIRKLDGFKDFLRSQSPSSLTDSARDGPVIVVNVTKYRSDALLVTAEEVSCLPLPKFSLDVVMGLAAKFEQALEALHTDQIKASEMMSGVVLGLWETVAEPVLNTLGIWRGNRASESVVGYDQMDPFPAHSCSWRPRKGDTHWRKVQRLG</sequence>
<evidence type="ECO:0000313" key="2">
    <source>
        <dbReference type="EMBL" id="PPR07970.1"/>
    </source>
</evidence>
<dbReference type="EMBL" id="NHTK01000212">
    <property type="protein sequence ID" value="PPR07970.1"/>
    <property type="molecule type" value="Genomic_DNA"/>
</dbReference>
<dbReference type="Proteomes" id="UP000284842">
    <property type="component" value="Unassembled WGS sequence"/>
</dbReference>
<accession>A0A409YY75</accession>
<reference evidence="2 3" key="1">
    <citation type="journal article" date="2018" name="Evol. Lett.">
        <title>Horizontal gene cluster transfer increased hallucinogenic mushroom diversity.</title>
        <authorList>
            <person name="Reynolds H.T."/>
            <person name="Vijayakumar V."/>
            <person name="Gluck-Thaler E."/>
            <person name="Korotkin H.B."/>
            <person name="Matheny P.B."/>
            <person name="Slot J.C."/>
        </authorList>
    </citation>
    <scope>NUCLEOTIDE SEQUENCE [LARGE SCALE GENOMIC DNA]</scope>
    <source>
        <strain evidence="2 3">2629</strain>
    </source>
</reference>
<dbReference type="STRING" id="181874.A0A409YY75"/>
<evidence type="ECO:0000256" key="1">
    <source>
        <dbReference type="SAM" id="MobiDB-lite"/>
    </source>
</evidence>
<organism evidence="2 3">
    <name type="scientific">Panaeolus cyanescens</name>
    <dbReference type="NCBI Taxonomy" id="181874"/>
    <lineage>
        <taxon>Eukaryota</taxon>
        <taxon>Fungi</taxon>
        <taxon>Dikarya</taxon>
        <taxon>Basidiomycota</taxon>
        <taxon>Agaricomycotina</taxon>
        <taxon>Agaricomycetes</taxon>
        <taxon>Agaricomycetidae</taxon>
        <taxon>Agaricales</taxon>
        <taxon>Agaricineae</taxon>
        <taxon>Galeropsidaceae</taxon>
        <taxon>Panaeolus</taxon>
    </lineage>
</organism>
<comment type="caution">
    <text evidence="2">The sequence shown here is derived from an EMBL/GenBank/DDBJ whole genome shotgun (WGS) entry which is preliminary data.</text>
</comment>
<dbReference type="Gene3D" id="1.25.40.10">
    <property type="entry name" value="Tetratricopeptide repeat domain"/>
    <property type="match status" value="1"/>
</dbReference>